<dbReference type="SUPFAM" id="SSF56349">
    <property type="entry name" value="DNA breaking-rejoining enzymes"/>
    <property type="match status" value="1"/>
</dbReference>
<keyword evidence="5 9" id="KW-0799">Topoisomerase</keyword>
<evidence type="ECO:0000256" key="11">
    <source>
        <dbReference type="SAM" id="MobiDB-lite"/>
    </source>
</evidence>
<keyword evidence="10" id="KW-0175">Coiled coil</keyword>
<keyword evidence="7 9" id="KW-0413">Isomerase</keyword>
<evidence type="ECO:0000313" key="13">
    <source>
        <dbReference type="EMBL" id="CAD7251634.1"/>
    </source>
</evidence>
<evidence type="ECO:0000256" key="2">
    <source>
        <dbReference type="ARBA" id="ARBA00006645"/>
    </source>
</evidence>
<dbReference type="InterPro" id="IPR013034">
    <property type="entry name" value="DNA_topo_DNA_db_N_dom1"/>
</dbReference>
<dbReference type="InterPro" id="IPR014727">
    <property type="entry name" value="TopoI_cat_a/b-sub_euk"/>
</dbReference>
<dbReference type="Gene3D" id="1.10.132.10">
    <property type="match status" value="1"/>
</dbReference>
<evidence type="ECO:0000256" key="9">
    <source>
        <dbReference type="PROSITE-ProRule" id="PRU01382"/>
    </source>
</evidence>
<dbReference type="Gene3D" id="2.170.11.10">
    <property type="entry name" value="DNA Topoisomerase I, domain 2"/>
    <property type="match status" value="1"/>
</dbReference>
<dbReference type="InterPro" id="IPR014711">
    <property type="entry name" value="TopoI_cat_a-hlx-sub_euk"/>
</dbReference>
<feature type="coiled-coil region" evidence="10">
    <location>
        <begin position="176"/>
        <end position="203"/>
    </location>
</feature>
<dbReference type="EC" id="5.6.2.1" evidence="3"/>
<dbReference type="InterPro" id="IPR013500">
    <property type="entry name" value="TopoI_cat_euk"/>
</dbReference>
<dbReference type="InterPro" id="IPR051062">
    <property type="entry name" value="Topoisomerase_IB"/>
</dbReference>
<dbReference type="GO" id="GO:0007059">
    <property type="term" value="P:chromosome segregation"/>
    <property type="evidence" value="ECO:0007669"/>
    <property type="project" value="TreeGrafter"/>
</dbReference>
<dbReference type="Gene3D" id="3.90.15.10">
    <property type="entry name" value="Topoisomerase I, Chain A, domain 3"/>
    <property type="match status" value="1"/>
</dbReference>
<sequence>MVTDERPSTSQGRESSSTGQKRRKLNDEENDDGSNGETILKKKSKGEKNDVNRGASTSKEENKNVEVKRKWWKEDKRDNGVRWTFLEHNGPVFAPEYEPLPKDVTFYYDKKPMMLSRRAEEVATFYAKMLIHQSSVKSVFKRNFMTDWRKFMINEERKIIKELEMCNFQEISAYFMEVEEKKKNMSEDEKVELQNEKKAIEEKYGFCTVDGRRQRIKNYKVEPPGLFRGRGRKVMGKFKAGITPEDVTINCSKDSKIPTAPSGHKWGSVCHDPNVAWLARWKDPIRGGNCYKYVTLSHSSDLKGQMDLRKYETARRLHSKIDEIRKEYWEDIQGEDMLIKQRGVAMYLIDKLALRVGNEKEKGETADTVGCCTLRFQHIKLREEQDGKKYIVFNFLGKDSVPYRNKVSVEDEVFQAFQLIRENKRKGNKLFHLLDAAELNRYLQSKMKGLTAKVFRTYNASMTLQKKLEELTVSAKTDEEKIVAYYQANKAAALLCNHQRSTSKNNDNAMKSLKSKIQKKAKAIKDAEKTLKRAVKAYEVSKTPEKKTIVKTKKKILEKLREEKRELQREETLMKRGKEIALNVSKIYYLDPRTTVAWCKKHRIPIEKIFTPAEREIFDWAIEMATQDFRFDGLINSV</sequence>
<name>A0A7R9ACI6_9CRUS</name>
<comment type="catalytic activity">
    <reaction evidence="1 9">
        <text>ATP-independent breakage of single-stranded DNA, followed by passage and rejoining.</text>
        <dbReference type="EC" id="5.6.2.1"/>
    </reaction>
</comment>
<feature type="active site" description="O-(3'-phospho-DNA)-tyrosine intermediate" evidence="9">
    <location>
        <position position="589"/>
    </location>
</feature>
<evidence type="ECO:0000256" key="4">
    <source>
        <dbReference type="ARBA" id="ARBA00019632"/>
    </source>
</evidence>
<dbReference type="OrthoDB" id="47179at2759"/>
<dbReference type="PRINTS" id="PR00416">
    <property type="entry name" value="EUTPISMRASEI"/>
</dbReference>
<dbReference type="AlphaFoldDB" id="A0A7R9ACI6"/>
<feature type="compositionally biased region" description="Polar residues" evidence="11">
    <location>
        <begin position="8"/>
        <end position="19"/>
    </location>
</feature>
<dbReference type="PROSITE" id="PS52038">
    <property type="entry name" value="TOPO_IB_2"/>
    <property type="match status" value="1"/>
</dbReference>
<dbReference type="InterPro" id="IPR013030">
    <property type="entry name" value="DNA_topo_DNA_db_N_dom2"/>
</dbReference>
<evidence type="ECO:0000256" key="6">
    <source>
        <dbReference type="ARBA" id="ARBA00023125"/>
    </source>
</evidence>
<dbReference type="FunFam" id="1.10.10.41:FF:000001">
    <property type="entry name" value="DNA topoisomerase I"/>
    <property type="match status" value="1"/>
</dbReference>
<dbReference type="Pfam" id="PF02919">
    <property type="entry name" value="Topoisom_I_N"/>
    <property type="match status" value="1"/>
</dbReference>
<evidence type="ECO:0000256" key="8">
    <source>
        <dbReference type="ARBA" id="ARBA00033297"/>
    </source>
</evidence>
<dbReference type="GO" id="GO:0003677">
    <property type="term" value="F:DNA binding"/>
    <property type="evidence" value="ECO:0007669"/>
    <property type="project" value="UniProtKB-UniRule"/>
</dbReference>
<dbReference type="EMBL" id="CAJPEV010003691">
    <property type="protein sequence ID" value="CAG0900331.1"/>
    <property type="molecule type" value="Genomic_DNA"/>
</dbReference>
<gene>
    <name evidence="13" type="ORF">DSTB1V02_LOCUS11396</name>
</gene>
<reference evidence="13" key="1">
    <citation type="submission" date="2020-11" db="EMBL/GenBank/DDBJ databases">
        <authorList>
            <person name="Tran Van P."/>
        </authorList>
    </citation>
    <scope>NUCLEOTIDE SEQUENCE</scope>
</reference>
<evidence type="ECO:0000313" key="14">
    <source>
        <dbReference type="Proteomes" id="UP000677054"/>
    </source>
</evidence>
<dbReference type="PANTHER" id="PTHR10290">
    <property type="entry name" value="DNA TOPOISOMERASE I"/>
    <property type="match status" value="1"/>
</dbReference>
<dbReference type="GO" id="GO:0003917">
    <property type="term" value="F:DNA topoisomerase type I (single strand cut, ATP-independent) activity"/>
    <property type="evidence" value="ECO:0007669"/>
    <property type="project" value="UniProtKB-UniRule"/>
</dbReference>
<dbReference type="InterPro" id="IPR036202">
    <property type="entry name" value="TopoI_DNA-bd_euk_N_sf"/>
</dbReference>
<evidence type="ECO:0000256" key="5">
    <source>
        <dbReference type="ARBA" id="ARBA00023029"/>
    </source>
</evidence>
<proteinExistence type="inferred from homology"/>
<dbReference type="InterPro" id="IPR011010">
    <property type="entry name" value="DNA_brk_join_enz"/>
</dbReference>
<feature type="domain" description="DNA topoisomerase I eukaryotic-type" evidence="12">
    <location>
        <begin position="226"/>
        <end position="603"/>
    </location>
</feature>
<evidence type="ECO:0000259" key="12">
    <source>
        <dbReference type="SMART" id="SM00435"/>
    </source>
</evidence>
<dbReference type="EMBL" id="LR903208">
    <property type="protein sequence ID" value="CAD7251634.1"/>
    <property type="molecule type" value="Genomic_DNA"/>
</dbReference>
<dbReference type="Gene3D" id="1.10.10.41">
    <property type="entry name" value="Yeast DNA topoisomerase - domain 1"/>
    <property type="match status" value="1"/>
</dbReference>
<dbReference type="InterPro" id="IPR013499">
    <property type="entry name" value="TopoI_euk"/>
</dbReference>
<accession>A0A7R9ACI6</accession>
<feature type="region of interest" description="Disordered" evidence="11">
    <location>
        <begin position="1"/>
        <end position="65"/>
    </location>
</feature>
<organism evidence="13">
    <name type="scientific">Darwinula stevensoni</name>
    <dbReference type="NCBI Taxonomy" id="69355"/>
    <lineage>
        <taxon>Eukaryota</taxon>
        <taxon>Metazoa</taxon>
        <taxon>Ecdysozoa</taxon>
        <taxon>Arthropoda</taxon>
        <taxon>Crustacea</taxon>
        <taxon>Oligostraca</taxon>
        <taxon>Ostracoda</taxon>
        <taxon>Podocopa</taxon>
        <taxon>Podocopida</taxon>
        <taxon>Darwinulocopina</taxon>
        <taxon>Darwinuloidea</taxon>
        <taxon>Darwinulidae</taxon>
        <taxon>Darwinula</taxon>
    </lineage>
</organism>
<dbReference type="GO" id="GO:0006260">
    <property type="term" value="P:DNA replication"/>
    <property type="evidence" value="ECO:0007669"/>
    <property type="project" value="TreeGrafter"/>
</dbReference>
<dbReference type="GO" id="GO:0005694">
    <property type="term" value="C:chromosome"/>
    <property type="evidence" value="ECO:0007669"/>
    <property type="project" value="InterPro"/>
</dbReference>
<dbReference type="Pfam" id="PF01028">
    <property type="entry name" value="Topoisom_I"/>
    <property type="match status" value="1"/>
</dbReference>
<keyword evidence="6 9" id="KW-0238">DNA-binding</keyword>
<dbReference type="PANTHER" id="PTHR10290:SF3">
    <property type="entry name" value="DNA TOPOISOMERASE 1"/>
    <property type="match status" value="1"/>
</dbReference>
<evidence type="ECO:0000256" key="3">
    <source>
        <dbReference type="ARBA" id="ARBA00012891"/>
    </source>
</evidence>
<evidence type="ECO:0000256" key="7">
    <source>
        <dbReference type="ARBA" id="ARBA00023235"/>
    </source>
</evidence>
<dbReference type="SUPFAM" id="SSF46596">
    <property type="entry name" value="Eukaryotic DNA topoisomerase I, dispensable insert domain"/>
    <property type="match status" value="1"/>
</dbReference>
<evidence type="ECO:0000256" key="10">
    <source>
        <dbReference type="SAM" id="Coils"/>
    </source>
</evidence>
<dbReference type="SUPFAM" id="SSF56741">
    <property type="entry name" value="Eukaryotic DNA topoisomerase I, N-terminal DNA-binding fragment"/>
    <property type="match status" value="1"/>
</dbReference>
<feature type="coiled-coil region" evidence="10">
    <location>
        <begin position="510"/>
        <end position="580"/>
    </location>
</feature>
<dbReference type="SMART" id="SM00435">
    <property type="entry name" value="TOPEUc"/>
    <property type="match status" value="1"/>
</dbReference>
<comment type="similarity">
    <text evidence="2 9">Belongs to the type IB topoisomerase family.</text>
</comment>
<dbReference type="Pfam" id="PF14370">
    <property type="entry name" value="Topo_C_assoc"/>
    <property type="match status" value="1"/>
</dbReference>
<dbReference type="InterPro" id="IPR008336">
    <property type="entry name" value="TopoI_DNA-bd_euk"/>
</dbReference>
<dbReference type="InterPro" id="IPR001631">
    <property type="entry name" value="TopoI"/>
</dbReference>
<dbReference type="GO" id="GO:0005730">
    <property type="term" value="C:nucleolus"/>
    <property type="evidence" value="ECO:0007669"/>
    <property type="project" value="TreeGrafter"/>
</dbReference>
<keyword evidence="14" id="KW-1185">Reference proteome</keyword>
<dbReference type="GO" id="GO:0006265">
    <property type="term" value="P:DNA topological change"/>
    <property type="evidence" value="ECO:0007669"/>
    <property type="project" value="UniProtKB-UniRule"/>
</dbReference>
<dbReference type="Proteomes" id="UP000677054">
    <property type="component" value="Unassembled WGS sequence"/>
</dbReference>
<protein>
    <recommendedName>
        <fullName evidence="4">DNA topoisomerase 1</fullName>
        <ecNumber evidence="3">5.6.2.1</ecNumber>
    </recommendedName>
    <alternativeName>
        <fullName evidence="8">DNA topoisomerase I</fullName>
    </alternativeName>
</protein>
<evidence type="ECO:0000256" key="1">
    <source>
        <dbReference type="ARBA" id="ARBA00000213"/>
    </source>
</evidence>
<dbReference type="InterPro" id="IPR025834">
    <property type="entry name" value="TopoI_C_dom"/>
</dbReference>